<dbReference type="EMBL" id="JAOVZO020000020">
    <property type="protein sequence ID" value="MDC8015470.1"/>
    <property type="molecule type" value="Genomic_DNA"/>
</dbReference>
<protein>
    <submittedName>
        <fullName evidence="2">Uncharacterized protein</fullName>
    </submittedName>
</protein>
<proteinExistence type="predicted"/>
<evidence type="ECO:0000313" key="2">
    <source>
        <dbReference type="EMBL" id="MDC8015470.1"/>
    </source>
</evidence>
<accession>A0A9X3YQ93</accession>
<feature type="chain" id="PRO_5040997252" evidence="1">
    <location>
        <begin position="22"/>
        <end position="143"/>
    </location>
</feature>
<reference evidence="2" key="1">
    <citation type="submission" date="2023-02" db="EMBL/GenBank/DDBJ databases">
        <title>Tahibacter soli sp. nov. isolated from soil.</title>
        <authorList>
            <person name="Baek J.H."/>
            <person name="Lee J.K."/>
            <person name="Choi D.G."/>
            <person name="Jeon C.O."/>
        </authorList>
    </citation>
    <scope>NUCLEOTIDE SEQUENCE</scope>
    <source>
        <strain evidence="2">BL</strain>
    </source>
</reference>
<feature type="signal peptide" evidence="1">
    <location>
        <begin position="1"/>
        <end position="21"/>
    </location>
</feature>
<evidence type="ECO:0000313" key="3">
    <source>
        <dbReference type="Proteomes" id="UP001139971"/>
    </source>
</evidence>
<sequence>MRNIAASIAIAGLAFHGSATADDPVKIDGRILCGYGYIKMIAVGGHRWLGYHDNPYLWLAVELEQMPNYRQMPYLYEQFAGKTVVSFIGTTGRYYDRRLLLEKAYHSSVPVQITVRETGNCSGEYAQSFDIKVCGNSSECYPR</sequence>
<organism evidence="2 3">
    <name type="scientific">Tahibacter soli</name>
    <dbReference type="NCBI Taxonomy" id="2983605"/>
    <lineage>
        <taxon>Bacteria</taxon>
        <taxon>Pseudomonadati</taxon>
        <taxon>Pseudomonadota</taxon>
        <taxon>Gammaproteobacteria</taxon>
        <taxon>Lysobacterales</taxon>
        <taxon>Rhodanobacteraceae</taxon>
        <taxon>Tahibacter</taxon>
    </lineage>
</organism>
<gene>
    <name evidence="2" type="ORF">OD750_023335</name>
</gene>
<keyword evidence="1" id="KW-0732">Signal</keyword>
<dbReference type="Proteomes" id="UP001139971">
    <property type="component" value="Unassembled WGS sequence"/>
</dbReference>
<comment type="caution">
    <text evidence="2">The sequence shown here is derived from an EMBL/GenBank/DDBJ whole genome shotgun (WGS) entry which is preliminary data.</text>
</comment>
<keyword evidence="3" id="KW-1185">Reference proteome</keyword>
<dbReference type="AlphaFoldDB" id="A0A9X3YQ93"/>
<name>A0A9X3YQ93_9GAMM</name>
<evidence type="ECO:0000256" key="1">
    <source>
        <dbReference type="SAM" id="SignalP"/>
    </source>
</evidence>
<dbReference type="RefSeq" id="WP_263540659.1">
    <property type="nucleotide sequence ID" value="NZ_JAOVZO020000020.1"/>
</dbReference>